<dbReference type="InterPro" id="IPR010982">
    <property type="entry name" value="Lambda_DNA-bd_dom_sf"/>
</dbReference>
<feature type="domain" description="DUF5753" evidence="1">
    <location>
        <begin position="103"/>
        <end position="284"/>
    </location>
</feature>
<comment type="caution">
    <text evidence="2">The sequence shown here is derived from an EMBL/GenBank/DDBJ whole genome shotgun (WGS) entry which is preliminary data.</text>
</comment>
<organism evidence="2 3">
    <name type="scientific">Kitasatospora terrestris</name>
    <dbReference type="NCBI Taxonomy" id="258051"/>
    <lineage>
        <taxon>Bacteria</taxon>
        <taxon>Bacillati</taxon>
        <taxon>Actinomycetota</taxon>
        <taxon>Actinomycetes</taxon>
        <taxon>Kitasatosporales</taxon>
        <taxon>Streptomycetaceae</taxon>
        <taxon>Kitasatospora</taxon>
    </lineage>
</organism>
<dbReference type="SUPFAM" id="SSF47413">
    <property type="entry name" value="lambda repressor-like DNA-binding domains"/>
    <property type="match status" value="1"/>
</dbReference>
<proteinExistence type="predicted"/>
<name>A0ABP9DKS9_9ACTN</name>
<reference evidence="3" key="1">
    <citation type="journal article" date="2019" name="Int. J. Syst. Evol. Microbiol.">
        <title>The Global Catalogue of Microorganisms (GCM) 10K type strain sequencing project: providing services to taxonomists for standard genome sequencing and annotation.</title>
        <authorList>
            <consortium name="The Broad Institute Genomics Platform"/>
            <consortium name="The Broad Institute Genome Sequencing Center for Infectious Disease"/>
            <person name="Wu L."/>
            <person name="Ma J."/>
        </authorList>
    </citation>
    <scope>NUCLEOTIDE SEQUENCE [LARGE SCALE GENOMIC DNA]</scope>
    <source>
        <strain evidence="3">JCM 13006</strain>
    </source>
</reference>
<dbReference type="Gene3D" id="1.10.260.40">
    <property type="entry name" value="lambda repressor-like DNA-binding domains"/>
    <property type="match status" value="1"/>
</dbReference>
<sequence>MTGVQTGGGATARRMLLGSHLRRLREAHGVSREDAGYSIRASESKISRMELGRVAFKVRDVADLLTLYGLADGTEREALLALVGEANAPAWWQGLTDAVPSWFQQYLGLEEAADRIRGYEVQFVPGLLQTEAYARAVMRAGSPSASEEELDRRVAVRLGRQRRFLADDVTARVDLIVDETALRRACGGPEVMSAQLEHLLALAERPWLTLRVLPLGMGALAADSGAFTVLGFPEDDLPDVVYLEQFTTALYLDKPVEVAEYAEALDRLAEAAVVGGPARDLVRRVLRES</sequence>
<dbReference type="Pfam" id="PF19054">
    <property type="entry name" value="DUF5753"/>
    <property type="match status" value="1"/>
</dbReference>
<dbReference type="InterPro" id="IPR001387">
    <property type="entry name" value="Cro/C1-type_HTH"/>
</dbReference>
<dbReference type="Proteomes" id="UP001501752">
    <property type="component" value="Unassembled WGS sequence"/>
</dbReference>
<accession>A0ABP9DKS9</accession>
<keyword evidence="3" id="KW-1185">Reference proteome</keyword>
<gene>
    <name evidence="2" type="ORF">GCM10023235_21340</name>
</gene>
<evidence type="ECO:0000313" key="2">
    <source>
        <dbReference type="EMBL" id="GAA4844662.1"/>
    </source>
</evidence>
<dbReference type="CDD" id="cd00093">
    <property type="entry name" value="HTH_XRE"/>
    <property type="match status" value="1"/>
</dbReference>
<dbReference type="InterPro" id="IPR043917">
    <property type="entry name" value="DUF5753"/>
</dbReference>
<protein>
    <submittedName>
        <fullName evidence="2">Helix-turn-helix transcriptional regulator</fullName>
    </submittedName>
</protein>
<evidence type="ECO:0000313" key="3">
    <source>
        <dbReference type="Proteomes" id="UP001501752"/>
    </source>
</evidence>
<dbReference type="EMBL" id="BAABIS010000001">
    <property type="protein sequence ID" value="GAA4844662.1"/>
    <property type="molecule type" value="Genomic_DNA"/>
</dbReference>
<evidence type="ECO:0000259" key="1">
    <source>
        <dbReference type="Pfam" id="PF19054"/>
    </source>
</evidence>
<dbReference type="Pfam" id="PF13560">
    <property type="entry name" value="HTH_31"/>
    <property type="match status" value="1"/>
</dbReference>
<dbReference type="RefSeq" id="WP_345696548.1">
    <property type="nucleotide sequence ID" value="NZ_BAABIS010000001.1"/>
</dbReference>